<dbReference type="InterPro" id="IPR001036">
    <property type="entry name" value="Acrflvin-R"/>
</dbReference>
<dbReference type="GO" id="GO:0005886">
    <property type="term" value="C:plasma membrane"/>
    <property type="evidence" value="ECO:0007669"/>
    <property type="project" value="TreeGrafter"/>
</dbReference>
<dbReference type="Gene3D" id="3.30.70.1440">
    <property type="entry name" value="Multidrug efflux transporter AcrB pore domain"/>
    <property type="match status" value="1"/>
</dbReference>
<dbReference type="GO" id="GO:0042910">
    <property type="term" value="F:xenobiotic transmembrane transporter activity"/>
    <property type="evidence" value="ECO:0007669"/>
    <property type="project" value="TreeGrafter"/>
</dbReference>
<feature type="transmembrane region" description="Helical" evidence="1">
    <location>
        <begin position="265"/>
        <end position="283"/>
    </location>
</feature>
<feature type="transmembrane region" description="Helical" evidence="1">
    <location>
        <begin position="360"/>
        <end position="381"/>
    </location>
</feature>
<dbReference type="PANTHER" id="PTHR32063:SF13">
    <property type="entry name" value="MULTIDRUG EFFLUX PUMP SUBUNIT ACRB-RELATED"/>
    <property type="match status" value="1"/>
</dbReference>
<dbReference type="InterPro" id="IPR027463">
    <property type="entry name" value="AcrB_DN_DC_subdom"/>
</dbReference>
<gene>
    <name evidence="2" type="ORF">ENN94_05810</name>
</gene>
<dbReference type="FunFam" id="3.30.2090.10:FF:000002">
    <property type="entry name" value="Efflux pump membrane transporter"/>
    <property type="match status" value="1"/>
</dbReference>
<keyword evidence="1" id="KW-0472">Membrane</keyword>
<sequence length="443" mass="47731">VMAISGVNFSGRGQNAGMAFVKLKDWNLREEVSQKVEAVVGRAMGQFSQIRNAMVFAFAPPAVVELGQAQGFDFQLIDRGGLGHAELMNARNQLLGMAAQSDVLTKVRPNGMEDVPEYRIDVDWEKAGAQGVSINAIHNTISAAFGSAYVNDFIQRGRVKRVYVQADAPYRMQPEHLEKLHVRNNEGKMVPFSAFATGYWSYGSPRLERFNGFPSINILGEPAKGRSSGEAMATMENFVTQLPQGVGYDWNGLSYQEKQAGSQTGLLYAFSVLVIFLCLAALYESWPIPFSILLTLPLGAIGGAIASTLLDKPNDVYFQIGLLTTLGLTTKNAILIVQFAKDRVDNGMELMEATLEAAKLRLRPIIMTSLAFGFGVLPLALASSAGAGAQTAIGTAVLGGVVTSTFLVTIFAPLFYVLIKKTFGRDKARAEARAAAANAAKGQ</sequence>
<dbReference type="SUPFAM" id="SSF82714">
    <property type="entry name" value="Multidrug efflux transporter AcrB TolC docking domain, DN and DC subdomains"/>
    <property type="match status" value="1"/>
</dbReference>
<evidence type="ECO:0000256" key="1">
    <source>
        <dbReference type="SAM" id="Phobius"/>
    </source>
</evidence>
<dbReference type="SUPFAM" id="SSF82866">
    <property type="entry name" value="Multidrug efflux transporter AcrB transmembrane domain"/>
    <property type="match status" value="1"/>
</dbReference>
<dbReference type="PANTHER" id="PTHR32063">
    <property type="match status" value="1"/>
</dbReference>
<dbReference type="EMBL" id="DSDO01000397">
    <property type="protein sequence ID" value="HDR47202.1"/>
    <property type="molecule type" value="Genomic_DNA"/>
</dbReference>
<dbReference type="SUPFAM" id="SSF82693">
    <property type="entry name" value="Multidrug efflux transporter AcrB pore domain, PN1, PN2, PC1 and PC2 subdomains"/>
    <property type="match status" value="1"/>
</dbReference>
<dbReference type="Gene3D" id="3.30.2090.10">
    <property type="entry name" value="Multidrug efflux transporter AcrB TolC docking domain, DN and DC subdomains"/>
    <property type="match status" value="1"/>
</dbReference>
<feature type="transmembrane region" description="Helical" evidence="1">
    <location>
        <begin position="290"/>
        <end position="310"/>
    </location>
</feature>
<feature type="transmembrane region" description="Helical" evidence="1">
    <location>
        <begin position="316"/>
        <end position="339"/>
    </location>
</feature>
<reference evidence="2" key="1">
    <citation type="journal article" date="2020" name="mSystems">
        <title>Genome- and Community-Level Interaction Insights into Carbon Utilization and Element Cycling Functions of Hydrothermarchaeota in Hydrothermal Sediment.</title>
        <authorList>
            <person name="Zhou Z."/>
            <person name="Liu Y."/>
            <person name="Xu W."/>
            <person name="Pan J."/>
            <person name="Luo Z.H."/>
            <person name="Li M."/>
        </authorList>
    </citation>
    <scope>NUCLEOTIDE SEQUENCE [LARGE SCALE GENOMIC DNA]</scope>
    <source>
        <strain evidence="2">SpSt-1220</strain>
    </source>
</reference>
<dbReference type="AlphaFoldDB" id="A0A831LHY9"/>
<name>A0A831LHY9_9BACT</name>
<comment type="caution">
    <text evidence="2">The sequence shown here is derived from an EMBL/GenBank/DDBJ whole genome shotgun (WGS) entry which is preliminary data.</text>
</comment>
<proteinExistence type="predicted"/>
<dbReference type="Gene3D" id="3.30.70.1430">
    <property type="entry name" value="Multidrug efflux transporter AcrB pore domain"/>
    <property type="match status" value="1"/>
</dbReference>
<keyword evidence="1" id="KW-0812">Transmembrane</keyword>
<feature type="non-terminal residue" evidence="2">
    <location>
        <position position="1"/>
    </location>
</feature>
<keyword evidence="1" id="KW-1133">Transmembrane helix</keyword>
<evidence type="ECO:0000313" key="2">
    <source>
        <dbReference type="EMBL" id="HDR47202.1"/>
    </source>
</evidence>
<dbReference type="Gene3D" id="1.20.1640.10">
    <property type="entry name" value="Multidrug efflux transporter AcrB transmembrane domain"/>
    <property type="match status" value="1"/>
</dbReference>
<dbReference type="Proteomes" id="UP000886162">
    <property type="component" value="Unassembled WGS sequence"/>
</dbReference>
<protein>
    <submittedName>
        <fullName evidence="2">Multidrug efflux RND transporter permease subunit</fullName>
    </submittedName>
</protein>
<organism evidence="2">
    <name type="scientific">Geoalkalibacter subterraneus</name>
    <dbReference type="NCBI Taxonomy" id="483547"/>
    <lineage>
        <taxon>Bacteria</taxon>
        <taxon>Pseudomonadati</taxon>
        <taxon>Thermodesulfobacteriota</taxon>
        <taxon>Desulfuromonadia</taxon>
        <taxon>Desulfuromonadales</taxon>
        <taxon>Geoalkalibacteraceae</taxon>
        <taxon>Geoalkalibacter</taxon>
    </lineage>
</organism>
<accession>A0A831LHY9</accession>
<dbReference type="Pfam" id="PF00873">
    <property type="entry name" value="ACR_tran"/>
    <property type="match status" value="1"/>
</dbReference>
<feature type="transmembrane region" description="Helical" evidence="1">
    <location>
        <begin position="393"/>
        <end position="419"/>
    </location>
</feature>